<dbReference type="EMBL" id="LR796340">
    <property type="protein sequence ID" value="CAB4137600.1"/>
    <property type="molecule type" value="Genomic_DNA"/>
</dbReference>
<evidence type="ECO:0000256" key="1">
    <source>
        <dbReference type="SAM" id="MobiDB-lite"/>
    </source>
</evidence>
<evidence type="ECO:0000313" key="2">
    <source>
        <dbReference type="EMBL" id="CAB4137600.1"/>
    </source>
</evidence>
<gene>
    <name evidence="2" type="ORF">UFOVP326_42</name>
</gene>
<sequence>MSETPSYHDLHITTAEIARTPIYNLPFSVQVKCNRVGGWEVWEIWDGSERLLGGEYAGPENGLRLDVAGRVIVDSLSPKTATVAHPAPPAPPAPDPAPPA</sequence>
<protein>
    <submittedName>
        <fullName evidence="2">Uncharacterized protein</fullName>
    </submittedName>
</protein>
<feature type="region of interest" description="Disordered" evidence="1">
    <location>
        <begin position="79"/>
        <end position="100"/>
    </location>
</feature>
<name>A0A6J5LXT8_9CAUD</name>
<proteinExistence type="predicted"/>
<organism evidence="2">
    <name type="scientific">uncultured Caudovirales phage</name>
    <dbReference type="NCBI Taxonomy" id="2100421"/>
    <lineage>
        <taxon>Viruses</taxon>
        <taxon>Duplodnaviria</taxon>
        <taxon>Heunggongvirae</taxon>
        <taxon>Uroviricota</taxon>
        <taxon>Caudoviricetes</taxon>
        <taxon>Peduoviridae</taxon>
        <taxon>Maltschvirus</taxon>
        <taxon>Maltschvirus maltsch</taxon>
    </lineage>
</organism>
<accession>A0A6J5LXT8</accession>
<feature type="compositionally biased region" description="Pro residues" evidence="1">
    <location>
        <begin position="86"/>
        <end position="100"/>
    </location>
</feature>
<reference evidence="2" key="1">
    <citation type="submission" date="2020-04" db="EMBL/GenBank/DDBJ databases">
        <authorList>
            <person name="Chiriac C."/>
            <person name="Salcher M."/>
            <person name="Ghai R."/>
            <person name="Kavagutti S V."/>
        </authorList>
    </citation>
    <scope>NUCLEOTIDE SEQUENCE</scope>
</reference>